<dbReference type="SUPFAM" id="SSF53474">
    <property type="entry name" value="alpha/beta-Hydrolases"/>
    <property type="match status" value="1"/>
</dbReference>
<dbReference type="GO" id="GO:0016787">
    <property type="term" value="F:hydrolase activity"/>
    <property type="evidence" value="ECO:0007669"/>
    <property type="project" value="UniProtKB-KW"/>
</dbReference>
<dbReference type="Pfam" id="PF08386">
    <property type="entry name" value="Abhydrolase_4"/>
    <property type="match status" value="1"/>
</dbReference>
<accession>A0A4V3FKA9</accession>
<dbReference type="InterPro" id="IPR051601">
    <property type="entry name" value="Serine_prot/Carboxylest_S33"/>
</dbReference>
<protein>
    <submittedName>
        <fullName evidence="5">Alpha/beta hydrolase family protein</fullName>
    </submittedName>
</protein>
<name>A0A4V3FKA9_9ACTN</name>
<evidence type="ECO:0000256" key="2">
    <source>
        <dbReference type="ARBA" id="ARBA00022801"/>
    </source>
</evidence>
<proteinExistence type="inferred from homology"/>
<feature type="domain" description="Peptidase S33 tripeptidyl aminopeptidase-like C-terminal" evidence="4">
    <location>
        <begin position="391"/>
        <end position="480"/>
    </location>
</feature>
<reference evidence="5 6" key="1">
    <citation type="submission" date="2019-03" db="EMBL/GenBank/DDBJ databases">
        <title>Genomic Encyclopedia of Type Strains, Phase III (KMG-III): the genomes of soil and plant-associated and newly described type strains.</title>
        <authorList>
            <person name="Whitman W."/>
        </authorList>
    </citation>
    <scope>NUCLEOTIDE SEQUENCE [LARGE SCALE GENOMIC DNA]</scope>
    <source>
        <strain evidence="5 6">VKM Ac-2575</strain>
    </source>
</reference>
<gene>
    <name evidence="5" type="ORF">EV138_3063</name>
</gene>
<evidence type="ECO:0000313" key="5">
    <source>
        <dbReference type="EMBL" id="TDU89493.1"/>
    </source>
</evidence>
<dbReference type="Gene3D" id="3.40.50.1820">
    <property type="entry name" value="alpha/beta hydrolase"/>
    <property type="match status" value="1"/>
</dbReference>
<evidence type="ECO:0000313" key="6">
    <source>
        <dbReference type="Proteomes" id="UP000295151"/>
    </source>
</evidence>
<feature type="chain" id="PRO_5038699053" evidence="3">
    <location>
        <begin position="31"/>
        <end position="483"/>
    </location>
</feature>
<dbReference type="Proteomes" id="UP000295151">
    <property type="component" value="Unassembled WGS sequence"/>
</dbReference>
<dbReference type="RefSeq" id="WP_133979556.1">
    <property type="nucleotide sequence ID" value="NZ_SOCE01000001.1"/>
</dbReference>
<sequence length="483" mass="51402">MRLSMRRGGRRSVGVLVAGALVAGSLPAVAEAAPPTVDWTACKPGAAQQCGKLTVPLDWSKPGGAKTELLVARIPAKDQAHKVGVLAFNPGGPGGAGASIIAEGYADQLFPQWRDKFDIVSWDPRGTGGSTQLDCGTILRPGVPVFPRSKAQYDAMVASSRAFGEQCLKQHGDLLRNLDTRAAARDLDALRAALGVNKLNYFGPSYGSFVGTTYAQLFPHRINRMVLDGILDHAAGPTTLMLTEARQMEYGFNRFAAWCKSAPSCALHGRDVGKVYDEVVRKADKKPLPGTPYVKVSGDTIRMSLPVFIPAIGDYVTPWTELAAALAAAEKGDGSGFIGRSYVGDPESAYAAVSCLDFPPGLTSYADAKARLALAKALAPRVGAAVEGWAITAACSGWPIPPTNPWQPTPVDDAPPILIAGNTHDPSTPLESARGLHRQLRGSHLMVTDVYGHTSWFNSECARTRITKYLETGVMPPERPRCS</sequence>
<feature type="signal peptide" evidence="3">
    <location>
        <begin position="1"/>
        <end position="30"/>
    </location>
</feature>
<dbReference type="PANTHER" id="PTHR43248">
    <property type="entry name" value="2-SUCCINYL-6-HYDROXY-2,4-CYCLOHEXADIENE-1-CARBOXYLATE SYNTHASE"/>
    <property type="match status" value="1"/>
</dbReference>
<keyword evidence="3" id="KW-0732">Signal</keyword>
<comment type="caution">
    <text evidence="5">The sequence shown here is derived from an EMBL/GenBank/DDBJ whole genome shotgun (WGS) entry which is preliminary data.</text>
</comment>
<keyword evidence="2 5" id="KW-0378">Hydrolase</keyword>
<dbReference type="AlphaFoldDB" id="A0A4V3FKA9"/>
<evidence type="ECO:0000256" key="3">
    <source>
        <dbReference type="SAM" id="SignalP"/>
    </source>
</evidence>
<comment type="similarity">
    <text evidence="1">Belongs to the peptidase S33 family.</text>
</comment>
<keyword evidence="6" id="KW-1185">Reference proteome</keyword>
<evidence type="ECO:0000259" key="4">
    <source>
        <dbReference type="Pfam" id="PF08386"/>
    </source>
</evidence>
<dbReference type="InterPro" id="IPR029058">
    <property type="entry name" value="AB_hydrolase_fold"/>
</dbReference>
<dbReference type="OrthoDB" id="3930934at2"/>
<dbReference type="PANTHER" id="PTHR43248:SF30">
    <property type="entry name" value="AB HYDROLASE-1 DOMAIN-CONTAINING PROTEIN"/>
    <property type="match status" value="1"/>
</dbReference>
<dbReference type="EMBL" id="SOCE01000001">
    <property type="protein sequence ID" value="TDU89493.1"/>
    <property type="molecule type" value="Genomic_DNA"/>
</dbReference>
<organism evidence="5 6">
    <name type="scientific">Kribbella voronezhensis</name>
    <dbReference type="NCBI Taxonomy" id="2512212"/>
    <lineage>
        <taxon>Bacteria</taxon>
        <taxon>Bacillati</taxon>
        <taxon>Actinomycetota</taxon>
        <taxon>Actinomycetes</taxon>
        <taxon>Propionibacteriales</taxon>
        <taxon>Kribbellaceae</taxon>
        <taxon>Kribbella</taxon>
    </lineage>
</organism>
<dbReference type="InterPro" id="IPR013595">
    <property type="entry name" value="Pept_S33_TAP-like_C"/>
</dbReference>
<evidence type="ECO:0000256" key="1">
    <source>
        <dbReference type="ARBA" id="ARBA00010088"/>
    </source>
</evidence>